<dbReference type="SMART" id="SM00248">
    <property type="entry name" value="ANK"/>
    <property type="match status" value="5"/>
</dbReference>
<dbReference type="AlphaFoldDB" id="A0A835PQ86"/>
<dbReference type="InterPro" id="IPR036770">
    <property type="entry name" value="Ankyrin_rpt-contain_sf"/>
</dbReference>
<evidence type="ECO:0000256" key="2">
    <source>
        <dbReference type="ARBA" id="ARBA00023043"/>
    </source>
</evidence>
<sequence>MLKELLSDCSDVLVYRDSLGSTILHAASGRGQIEVVEELIASFDIITSKDNQGNTALHVAAFRGHLTVVEALVSASPSLSNIKNKVGDTFLHMAVAGFRTQGFNRLDRQMELVRQLIYGKVVKIHEIINIQNNYGRTALHVAVIGKMHPDLVKLLMSIPSINLNIRDVDGMTPLDLLSQSPPSASSDVVIKQLLCAGGLSNSDGFKAKSAIVSQLKMQCGIGNSPGSSFRISDVEILLHTGIEVSQTRGRPSSSSSVDKSEPPHFGTIQENQEYAGKKKVSANVDTAARRLKFLLRWPNQKEKRTDDESMGSLMKWSEQEETPTPLRQRFSKGSSSLINNKRTLAVKTSSASPATKKKLATGLMHGVIQAMPHLASTQQWTQVSPLSRPLVSSPKLEKRKVKGVHKMTGATSSSSTSQTEGCPSHRSGFMKAKLMNQYLCFKSNILEMEKPSNGRRHGRIFRSYVPAVA</sequence>
<evidence type="ECO:0000256" key="1">
    <source>
        <dbReference type="ARBA" id="ARBA00022737"/>
    </source>
</evidence>
<dbReference type="OrthoDB" id="3055998at2759"/>
<accession>A0A835PQ86</accession>
<dbReference type="SUPFAM" id="SSF48403">
    <property type="entry name" value="Ankyrin repeat"/>
    <property type="match status" value="1"/>
</dbReference>
<keyword evidence="1" id="KW-0677">Repeat</keyword>
<evidence type="ECO:0000313" key="6">
    <source>
        <dbReference type="Proteomes" id="UP000636800"/>
    </source>
</evidence>
<keyword evidence="2 3" id="KW-0040">ANK repeat</keyword>
<feature type="repeat" description="ANK" evidence="3">
    <location>
        <begin position="19"/>
        <end position="51"/>
    </location>
</feature>
<name>A0A835PQ86_VANPL</name>
<reference evidence="5 6" key="1">
    <citation type="journal article" date="2020" name="Nat. Food">
        <title>A phased Vanilla planifolia genome enables genetic improvement of flavour and production.</title>
        <authorList>
            <person name="Hasing T."/>
            <person name="Tang H."/>
            <person name="Brym M."/>
            <person name="Khazi F."/>
            <person name="Huang T."/>
            <person name="Chambers A.H."/>
        </authorList>
    </citation>
    <scope>NUCLEOTIDE SEQUENCE [LARGE SCALE GENOMIC DNA]</scope>
    <source>
        <tissue evidence="5">Leaf</tissue>
    </source>
</reference>
<feature type="region of interest" description="Disordered" evidence="4">
    <location>
        <begin position="245"/>
        <end position="267"/>
    </location>
</feature>
<dbReference type="PANTHER" id="PTHR24126">
    <property type="entry name" value="ANKYRIN REPEAT, PH AND SEC7 DOMAIN CONTAINING PROTEIN SECG-RELATED"/>
    <property type="match status" value="1"/>
</dbReference>
<dbReference type="Proteomes" id="UP000636800">
    <property type="component" value="Chromosome 12"/>
</dbReference>
<feature type="repeat" description="ANK" evidence="3">
    <location>
        <begin position="52"/>
        <end position="84"/>
    </location>
</feature>
<evidence type="ECO:0000256" key="3">
    <source>
        <dbReference type="PROSITE-ProRule" id="PRU00023"/>
    </source>
</evidence>
<dbReference type="PANTHER" id="PTHR24126:SF40">
    <property type="entry name" value="ANKYRIN REPEAT FAMILY PROTEIN"/>
    <property type="match status" value="1"/>
</dbReference>
<dbReference type="EMBL" id="JADCNL010000012">
    <property type="protein sequence ID" value="KAG0458226.1"/>
    <property type="molecule type" value="Genomic_DNA"/>
</dbReference>
<evidence type="ECO:0000313" key="5">
    <source>
        <dbReference type="EMBL" id="KAG0458226.1"/>
    </source>
</evidence>
<gene>
    <name evidence="5" type="ORF">HPP92_023383</name>
</gene>
<comment type="caution">
    <text evidence="5">The sequence shown here is derived from an EMBL/GenBank/DDBJ whole genome shotgun (WGS) entry which is preliminary data.</text>
</comment>
<feature type="region of interest" description="Disordered" evidence="4">
    <location>
        <begin position="400"/>
        <end position="424"/>
    </location>
</feature>
<protein>
    <submittedName>
        <fullName evidence="5">Uncharacterized protein</fullName>
    </submittedName>
</protein>
<dbReference type="PROSITE" id="PS50088">
    <property type="entry name" value="ANK_REPEAT"/>
    <property type="match status" value="2"/>
</dbReference>
<evidence type="ECO:0000256" key="4">
    <source>
        <dbReference type="SAM" id="MobiDB-lite"/>
    </source>
</evidence>
<dbReference type="Gene3D" id="1.25.40.20">
    <property type="entry name" value="Ankyrin repeat-containing domain"/>
    <property type="match status" value="2"/>
</dbReference>
<organism evidence="5 6">
    <name type="scientific">Vanilla planifolia</name>
    <name type="common">Vanilla</name>
    <dbReference type="NCBI Taxonomy" id="51239"/>
    <lineage>
        <taxon>Eukaryota</taxon>
        <taxon>Viridiplantae</taxon>
        <taxon>Streptophyta</taxon>
        <taxon>Embryophyta</taxon>
        <taxon>Tracheophyta</taxon>
        <taxon>Spermatophyta</taxon>
        <taxon>Magnoliopsida</taxon>
        <taxon>Liliopsida</taxon>
        <taxon>Asparagales</taxon>
        <taxon>Orchidaceae</taxon>
        <taxon>Vanilloideae</taxon>
        <taxon>Vanilleae</taxon>
        <taxon>Vanilla</taxon>
    </lineage>
</organism>
<dbReference type="PROSITE" id="PS50297">
    <property type="entry name" value="ANK_REP_REGION"/>
    <property type="match status" value="1"/>
</dbReference>
<keyword evidence="6" id="KW-1185">Reference proteome</keyword>
<dbReference type="InterPro" id="IPR002110">
    <property type="entry name" value="Ankyrin_rpt"/>
</dbReference>
<dbReference type="Pfam" id="PF12796">
    <property type="entry name" value="Ank_2"/>
    <property type="match status" value="2"/>
</dbReference>
<proteinExistence type="predicted"/>